<organism evidence="1 2">
    <name type="scientific">Metabacillus elymi</name>
    <dbReference type="NCBI Taxonomy" id="2745198"/>
    <lineage>
        <taxon>Bacteria</taxon>
        <taxon>Bacillati</taxon>
        <taxon>Bacillota</taxon>
        <taxon>Bacilli</taxon>
        <taxon>Bacillales</taxon>
        <taxon>Bacillaceae</taxon>
        <taxon>Metabacillus</taxon>
    </lineage>
</organism>
<dbReference type="Proteomes" id="UP000515490">
    <property type="component" value="Chromosome"/>
</dbReference>
<proteinExistence type="predicted"/>
<dbReference type="EMBL" id="CP055263">
    <property type="protein sequence ID" value="QNF29959.1"/>
    <property type="molecule type" value="Genomic_DNA"/>
</dbReference>
<dbReference type="RefSeq" id="WP_185653286.1">
    <property type="nucleotide sequence ID" value="NZ_CP055263.1"/>
</dbReference>
<protein>
    <submittedName>
        <fullName evidence="1">Nucleoside triphosphate pyrophosphohydrolase</fullName>
    </submittedName>
</protein>
<accession>A0ABX6S7H0</accession>
<dbReference type="InterPro" id="IPR038735">
    <property type="entry name" value="MSMEG_1276-like_NTP-PPase_dom"/>
</dbReference>
<keyword evidence="2" id="KW-1185">Reference proteome</keyword>
<sequence length="108" mass="12607">MPVYNKLVRDKIPEIIEKTGKKYMTKILSNEEYIKELQTKGFEELTEYVEAKDKESSLEELADVLEIIHALAEYHGSSINQIEEIRKKKAVERGGFKEKIYLVEVDDE</sequence>
<gene>
    <name evidence="1" type="ORF">HUW50_22200</name>
</gene>
<evidence type="ECO:0000313" key="1">
    <source>
        <dbReference type="EMBL" id="QNF29959.1"/>
    </source>
</evidence>
<name>A0ABX6S7H0_9BACI</name>
<dbReference type="CDD" id="cd11532">
    <property type="entry name" value="NTP-PPase_COG4997"/>
    <property type="match status" value="1"/>
</dbReference>
<dbReference type="SUPFAM" id="SSF101386">
    <property type="entry name" value="all-alpha NTP pyrophosphatases"/>
    <property type="match status" value="1"/>
</dbReference>
<reference evidence="1 2" key="1">
    <citation type="submission" date="2020-06" db="EMBL/GenBank/DDBJ databases">
        <title>Metabacillus dokdonensis sp. nov., isolated from the rhizosphere of Elymus tsukushiensis, a plant native to the Dokdo Islands, Republic of Korea.</title>
        <authorList>
            <person name="Lee S.Y."/>
            <person name="Hwang Y.J."/>
            <person name="Son J.S."/>
            <person name="Ghim S.Y."/>
        </authorList>
    </citation>
    <scope>NUCLEOTIDE SEQUENCE [LARGE SCALE GENOMIC DNA]</scope>
    <source>
        <strain evidence="1 2">KUDC1714</strain>
    </source>
</reference>
<evidence type="ECO:0000313" key="2">
    <source>
        <dbReference type="Proteomes" id="UP000515490"/>
    </source>
</evidence>